<evidence type="ECO:0000313" key="3">
    <source>
        <dbReference type="Proteomes" id="UP001283361"/>
    </source>
</evidence>
<name>A0AAE1ARP0_9GAST</name>
<keyword evidence="3" id="KW-1185">Reference proteome</keyword>
<protein>
    <submittedName>
        <fullName evidence="2">Uncharacterized protein</fullName>
    </submittedName>
</protein>
<feature type="coiled-coil region" evidence="1">
    <location>
        <begin position="58"/>
        <end position="92"/>
    </location>
</feature>
<evidence type="ECO:0000256" key="1">
    <source>
        <dbReference type="SAM" id="Coils"/>
    </source>
</evidence>
<gene>
    <name evidence="2" type="ORF">RRG08_038545</name>
</gene>
<sequence>MADEDINKAENFMNNLNRLGQANQNEDIDEILSGLLSSSISATPAEDLNDLDDISCEYTELNNTIDALNSYLDVWEERHRNLRAKVRAALVEGEKNDVQYESSNTSVNESEAAIKSTCIQEHKPVDCSEESNSDGQVLTILKSDGDACS</sequence>
<accession>A0AAE1ARP0</accession>
<keyword evidence="1" id="KW-0175">Coiled coil</keyword>
<dbReference type="Pfam" id="PF03670">
    <property type="entry name" value="UPF0184"/>
    <property type="match status" value="1"/>
</dbReference>
<dbReference type="Proteomes" id="UP001283361">
    <property type="component" value="Unassembled WGS sequence"/>
</dbReference>
<comment type="caution">
    <text evidence="2">The sequence shown here is derived from an EMBL/GenBank/DDBJ whole genome shotgun (WGS) entry which is preliminary data.</text>
</comment>
<organism evidence="2 3">
    <name type="scientific">Elysia crispata</name>
    <name type="common">lettuce slug</name>
    <dbReference type="NCBI Taxonomy" id="231223"/>
    <lineage>
        <taxon>Eukaryota</taxon>
        <taxon>Metazoa</taxon>
        <taxon>Spiralia</taxon>
        <taxon>Lophotrochozoa</taxon>
        <taxon>Mollusca</taxon>
        <taxon>Gastropoda</taxon>
        <taxon>Heterobranchia</taxon>
        <taxon>Euthyneura</taxon>
        <taxon>Panpulmonata</taxon>
        <taxon>Sacoglossa</taxon>
        <taxon>Placobranchoidea</taxon>
        <taxon>Plakobranchidae</taxon>
        <taxon>Elysia</taxon>
    </lineage>
</organism>
<reference evidence="2" key="1">
    <citation type="journal article" date="2023" name="G3 (Bethesda)">
        <title>A reference genome for the long-term kleptoplast-retaining sea slug Elysia crispata morphotype clarki.</title>
        <authorList>
            <person name="Eastman K.E."/>
            <person name="Pendleton A.L."/>
            <person name="Shaikh M.A."/>
            <person name="Suttiyut T."/>
            <person name="Ogas R."/>
            <person name="Tomko P."/>
            <person name="Gavelis G."/>
            <person name="Widhalm J.R."/>
            <person name="Wisecaver J.H."/>
        </authorList>
    </citation>
    <scope>NUCLEOTIDE SEQUENCE</scope>
    <source>
        <strain evidence="2">ECLA1</strain>
    </source>
</reference>
<dbReference type="EMBL" id="JAWDGP010001326">
    <property type="protein sequence ID" value="KAK3792815.1"/>
    <property type="molecule type" value="Genomic_DNA"/>
</dbReference>
<evidence type="ECO:0000313" key="2">
    <source>
        <dbReference type="EMBL" id="KAK3792815.1"/>
    </source>
</evidence>
<dbReference type="AlphaFoldDB" id="A0AAE1ARP0"/>
<proteinExistence type="predicted"/>